<organism evidence="1 2">
    <name type="scientific">Batillaria attramentaria</name>
    <dbReference type="NCBI Taxonomy" id="370345"/>
    <lineage>
        <taxon>Eukaryota</taxon>
        <taxon>Metazoa</taxon>
        <taxon>Spiralia</taxon>
        <taxon>Lophotrochozoa</taxon>
        <taxon>Mollusca</taxon>
        <taxon>Gastropoda</taxon>
        <taxon>Caenogastropoda</taxon>
        <taxon>Sorbeoconcha</taxon>
        <taxon>Cerithioidea</taxon>
        <taxon>Batillariidae</taxon>
        <taxon>Batillaria</taxon>
    </lineage>
</organism>
<comment type="caution">
    <text evidence="1">The sequence shown here is derived from an EMBL/GenBank/DDBJ whole genome shotgun (WGS) entry which is preliminary data.</text>
</comment>
<dbReference type="Proteomes" id="UP001519460">
    <property type="component" value="Unassembled WGS sequence"/>
</dbReference>
<evidence type="ECO:0000313" key="2">
    <source>
        <dbReference type="Proteomes" id="UP001519460"/>
    </source>
</evidence>
<reference evidence="1 2" key="1">
    <citation type="journal article" date="2023" name="Sci. Data">
        <title>Genome assembly of the Korean intertidal mud-creeper Batillaria attramentaria.</title>
        <authorList>
            <person name="Patra A.K."/>
            <person name="Ho P.T."/>
            <person name="Jun S."/>
            <person name="Lee S.J."/>
            <person name="Kim Y."/>
            <person name="Won Y.J."/>
        </authorList>
    </citation>
    <scope>NUCLEOTIDE SEQUENCE [LARGE SCALE GENOMIC DNA]</scope>
    <source>
        <strain evidence="1">Wonlab-2016</strain>
    </source>
</reference>
<sequence length="75" mass="8226">MKSCWRELQEWRETKVNCDGSEGLPLMKTFRFVMVPAAAHIPGRSYTRGKGDASLGAKENLSQTIITGVDMPGIG</sequence>
<proteinExistence type="predicted"/>
<accession>A0ABD0M2U4</accession>
<protein>
    <submittedName>
        <fullName evidence="1">Uncharacterized protein</fullName>
    </submittedName>
</protein>
<dbReference type="EMBL" id="JACVVK020000007">
    <property type="protein sequence ID" value="KAK7506224.1"/>
    <property type="molecule type" value="Genomic_DNA"/>
</dbReference>
<keyword evidence="2" id="KW-1185">Reference proteome</keyword>
<name>A0ABD0M2U4_9CAEN</name>
<dbReference type="AlphaFoldDB" id="A0ABD0M2U4"/>
<gene>
    <name evidence="1" type="ORF">BaRGS_00002336</name>
</gene>
<evidence type="ECO:0000313" key="1">
    <source>
        <dbReference type="EMBL" id="KAK7506224.1"/>
    </source>
</evidence>